<dbReference type="CDD" id="cd16914">
    <property type="entry name" value="EcfT"/>
    <property type="match status" value="1"/>
</dbReference>
<name>A0A6N7EFQ1_9MICO</name>
<protein>
    <submittedName>
        <fullName evidence="8">Energy-coupling factor transporter transmembrane protein EcfT</fullName>
    </submittedName>
</protein>
<dbReference type="OrthoDB" id="6400at2"/>
<feature type="region of interest" description="Disordered" evidence="6">
    <location>
        <begin position="1"/>
        <end position="31"/>
    </location>
</feature>
<accession>A0A6N7EFQ1</accession>
<feature type="transmembrane region" description="Helical" evidence="7">
    <location>
        <begin position="75"/>
        <end position="91"/>
    </location>
</feature>
<organism evidence="8 9">
    <name type="scientific">Georgenia subflava</name>
    <dbReference type="NCBI Taxonomy" id="1622177"/>
    <lineage>
        <taxon>Bacteria</taxon>
        <taxon>Bacillati</taxon>
        <taxon>Actinomycetota</taxon>
        <taxon>Actinomycetes</taxon>
        <taxon>Micrococcales</taxon>
        <taxon>Bogoriellaceae</taxon>
        <taxon>Georgenia</taxon>
    </lineage>
</organism>
<evidence type="ECO:0000256" key="6">
    <source>
        <dbReference type="SAM" id="MobiDB-lite"/>
    </source>
</evidence>
<evidence type="ECO:0000256" key="4">
    <source>
        <dbReference type="ARBA" id="ARBA00022989"/>
    </source>
</evidence>
<comment type="subcellular location">
    <subcellularLocation>
        <location evidence="1">Membrane</location>
        <topology evidence="1">Multi-pass membrane protein</topology>
    </subcellularLocation>
</comment>
<dbReference type="InterPro" id="IPR003339">
    <property type="entry name" value="ABC/ECF_trnsptr_transmembrane"/>
</dbReference>
<reference evidence="8 9" key="1">
    <citation type="submission" date="2019-10" db="EMBL/GenBank/DDBJ databases">
        <title>Georgenia wutianyii sp. nov. and Georgenia yuyongxinii sp. nov. isolated from plateau pika (Ochotona curzoniae) in the Qinghai-Tibet plateau of China.</title>
        <authorList>
            <person name="Tian Z."/>
        </authorList>
    </citation>
    <scope>NUCLEOTIDE SEQUENCE [LARGE SCALE GENOMIC DNA]</scope>
    <source>
        <strain evidence="8 9">JCM 19765</strain>
    </source>
</reference>
<keyword evidence="4 7" id="KW-1133">Transmembrane helix</keyword>
<gene>
    <name evidence="8" type="ORF">GB881_02940</name>
</gene>
<evidence type="ECO:0000256" key="1">
    <source>
        <dbReference type="ARBA" id="ARBA00004141"/>
    </source>
</evidence>
<feature type="transmembrane region" description="Helical" evidence="7">
    <location>
        <begin position="98"/>
        <end position="117"/>
    </location>
</feature>
<comment type="caution">
    <text evidence="8">The sequence shown here is derived from an EMBL/GenBank/DDBJ whole genome shotgun (WGS) entry which is preliminary data.</text>
</comment>
<evidence type="ECO:0000256" key="2">
    <source>
        <dbReference type="ARBA" id="ARBA00022475"/>
    </source>
</evidence>
<dbReference type="PANTHER" id="PTHR34857:SF2">
    <property type="entry name" value="SLL0384 PROTEIN"/>
    <property type="match status" value="1"/>
</dbReference>
<evidence type="ECO:0000313" key="9">
    <source>
        <dbReference type="Proteomes" id="UP000437709"/>
    </source>
</evidence>
<dbReference type="Pfam" id="PF02361">
    <property type="entry name" value="CbiQ"/>
    <property type="match status" value="1"/>
</dbReference>
<proteinExistence type="predicted"/>
<dbReference type="GO" id="GO:0005886">
    <property type="term" value="C:plasma membrane"/>
    <property type="evidence" value="ECO:0007669"/>
    <property type="project" value="UniProtKB-ARBA"/>
</dbReference>
<keyword evidence="9" id="KW-1185">Reference proteome</keyword>
<feature type="compositionally biased region" description="Low complexity" evidence="6">
    <location>
        <begin position="1"/>
        <end position="16"/>
    </location>
</feature>
<dbReference type="InterPro" id="IPR051611">
    <property type="entry name" value="ECF_transporter_component"/>
</dbReference>
<keyword evidence="5 7" id="KW-0472">Membrane</keyword>
<keyword evidence="2" id="KW-1003">Cell membrane</keyword>
<keyword evidence="3 7" id="KW-0812">Transmembrane</keyword>
<feature type="transmembrane region" description="Helical" evidence="7">
    <location>
        <begin position="137"/>
        <end position="158"/>
    </location>
</feature>
<evidence type="ECO:0000256" key="3">
    <source>
        <dbReference type="ARBA" id="ARBA00022692"/>
    </source>
</evidence>
<dbReference type="PANTHER" id="PTHR34857">
    <property type="entry name" value="SLL0384 PROTEIN"/>
    <property type="match status" value="1"/>
</dbReference>
<evidence type="ECO:0000256" key="5">
    <source>
        <dbReference type="ARBA" id="ARBA00023136"/>
    </source>
</evidence>
<evidence type="ECO:0000313" key="8">
    <source>
        <dbReference type="EMBL" id="MPV36013.1"/>
    </source>
</evidence>
<dbReference type="AlphaFoldDB" id="A0A6N7EFQ1"/>
<dbReference type="Proteomes" id="UP000437709">
    <property type="component" value="Unassembled WGS sequence"/>
</dbReference>
<evidence type="ECO:0000256" key="7">
    <source>
        <dbReference type="SAM" id="Phobius"/>
    </source>
</evidence>
<feature type="transmembrane region" description="Helical" evidence="7">
    <location>
        <begin position="268"/>
        <end position="291"/>
    </location>
</feature>
<sequence length="299" mass="31652">MAAEQPAGPCRGPRAAPARRRRPRVPTCGGGPVSALTAAPIADSPLARRNPTIKLALVTLVSLVVVFVLDPLTPSVLYLLALVAVAVSVRVPARTLLLAHVPFVAFAFGVLVVNALARPGTIMWQAGALRVTQEGLSVGTALAVRTLLIGVLAIGFLLSTDGVALMTSLHHNARLDARLTYAILAGYRMLQEMPREWTTIRHAHTVRADLRHDGRPPRGPRHLAGVVFTLLVVSVRKGERMAQALESRGLGLAPRTTWHPVRITRTDWAFAAGVVTVVAVVLTISAALGTLEGPGALTS</sequence>
<dbReference type="EMBL" id="WHPC01000005">
    <property type="protein sequence ID" value="MPV36013.1"/>
    <property type="molecule type" value="Genomic_DNA"/>
</dbReference>